<dbReference type="SUPFAM" id="SSF69255">
    <property type="entry name" value="gp5 N-terminal domain-like"/>
    <property type="match status" value="1"/>
</dbReference>
<dbReference type="InterPro" id="IPR006531">
    <property type="entry name" value="Gp5/Vgr_OB"/>
</dbReference>
<dbReference type="OrthoDB" id="1907165at2"/>
<dbReference type="Proteomes" id="UP000184512">
    <property type="component" value="Unassembled WGS sequence"/>
</dbReference>
<dbReference type="RefSeq" id="WP_084189458.1">
    <property type="nucleotide sequence ID" value="NZ_FQZG01000026.1"/>
</dbReference>
<evidence type="ECO:0000313" key="3">
    <source>
        <dbReference type="Proteomes" id="UP000184512"/>
    </source>
</evidence>
<proteinExistence type="predicted"/>
<sequence length="484" mass="51334">MIPGIAAIPTPTVTLAGRVLPPAELGTLGCIRVRFETSAPAACELQWDPGPIPELGDAITLTLEGELDQLFDGEVVSLVHVLGPNGRARLRVRAQDRARRLRAGFRVLAYTEVTVADVVRRLAAEHGLGSSAEEQGPLWPRVMQHGESDLAFIDRLASRASLWWQVEGGELRLRGWTGGPERNARWGEELVEAEITHSDTPPRTVRASGWDPVERTVFDGTPVGEGEVRFLAAGVLAGSEHAARAARVVVDRSGTARLSLRAVLRGDSGWRPGVKVHVAAVPGTPTEAFVLTSVEHVLDQATGYLCVATSVPPPDPPPQPADGCGFTQAVVLEVSDPDGMGRVRCSFPGWDGAESEWLPVVTAGAGGGKGLTCQPDVGDAVVVLYALDDPGRGVVLGGLFADGAPADRAGVRDGAVRQLAWRTPDGQEIRLNRDGDTVVVTNGAGSYLELGADEVRLHAETNLTLEAPGRTIVVRADRIDFERG</sequence>
<dbReference type="Pfam" id="PF05954">
    <property type="entry name" value="Phage_GPD"/>
    <property type="match status" value="1"/>
</dbReference>
<dbReference type="EMBL" id="FQZG01000026">
    <property type="protein sequence ID" value="SHJ08770.1"/>
    <property type="molecule type" value="Genomic_DNA"/>
</dbReference>
<organism evidence="2 3">
    <name type="scientific">Tessaracoccus bendigoensis DSM 12906</name>
    <dbReference type="NCBI Taxonomy" id="1123357"/>
    <lineage>
        <taxon>Bacteria</taxon>
        <taxon>Bacillati</taxon>
        <taxon>Actinomycetota</taxon>
        <taxon>Actinomycetes</taxon>
        <taxon>Propionibacteriales</taxon>
        <taxon>Propionibacteriaceae</taxon>
        <taxon>Tessaracoccus</taxon>
    </lineage>
</organism>
<evidence type="ECO:0000313" key="2">
    <source>
        <dbReference type="EMBL" id="SHJ08770.1"/>
    </source>
</evidence>
<gene>
    <name evidence="2" type="ORF">SAMN02745244_01700</name>
</gene>
<reference evidence="2 3" key="1">
    <citation type="submission" date="2016-11" db="EMBL/GenBank/DDBJ databases">
        <authorList>
            <person name="Jaros S."/>
            <person name="Januszkiewicz K."/>
            <person name="Wedrychowicz H."/>
        </authorList>
    </citation>
    <scope>NUCLEOTIDE SEQUENCE [LARGE SCALE GENOMIC DNA]</scope>
    <source>
        <strain evidence="2 3">DSM 12906</strain>
    </source>
</reference>
<accession>A0A1M6GFP2</accession>
<dbReference type="SUPFAM" id="SSF69279">
    <property type="entry name" value="Phage tail proteins"/>
    <property type="match status" value="1"/>
</dbReference>
<dbReference type="Gene3D" id="3.55.50.10">
    <property type="entry name" value="Baseplate protein-like domains"/>
    <property type="match status" value="1"/>
</dbReference>
<keyword evidence="3" id="KW-1185">Reference proteome</keyword>
<dbReference type="Pfam" id="PF04717">
    <property type="entry name" value="Phage_base_V"/>
    <property type="match status" value="1"/>
</dbReference>
<dbReference type="STRING" id="1123357.SAMN02745244_01700"/>
<dbReference type="AlphaFoldDB" id="A0A1M6GFP2"/>
<dbReference type="InterPro" id="IPR037026">
    <property type="entry name" value="Vgr_OB-fold_dom_sf"/>
</dbReference>
<dbReference type="Gene3D" id="2.30.110.50">
    <property type="match status" value="1"/>
</dbReference>
<dbReference type="Gene3D" id="2.40.50.230">
    <property type="entry name" value="Gp5 N-terminal domain"/>
    <property type="match status" value="1"/>
</dbReference>
<protein>
    <submittedName>
        <fullName evidence="2">Uncharacterized conserved protein, implicated in type VI secretion and phage assembly</fullName>
    </submittedName>
</protein>
<evidence type="ECO:0000259" key="1">
    <source>
        <dbReference type="Pfam" id="PF04717"/>
    </source>
</evidence>
<name>A0A1M6GFP2_9ACTN</name>
<feature type="domain" description="Gp5/Type VI secretion system Vgr protein OB-fold" evidence="1">
    <location>
        <begin position="328"/>
        <end position="400"/>
    </location>
</feature>